<dbReference type="Proteomes" id="UP000197138">
    <property type="component" value="Unassembled WGS sequence"/>
</dbReference>
<protein>
    <recommendedName>
        <fullName evidence="7">Filament-like plant protein 5</fullName>
    </recommendedName>
</protein>
<sequence length="978" mass="108831">MSAILCPFNGFCVYCCRPKCSSVSLLYSSWLDTYNVSCGDIAHRCVLLSCLQVALTKMDRRGWPWKKKSSEKNLTEKPVSPSDSAGMSLARAMSLGNQDCKKVNYVQISLDSFKHLSGLEELVSALENQVNTLENQVKDLEGKLSTAHLELSTKENLVKQHAKVAEEAVSGWENADAEVHALKQELESVTLFKLVAEDRVSHLDGALKECTRQIRNVKEESELQLQQTILAKTKQWDQLKLDFEAKMVELDRALLQAGVENAALSRSLQEHFNTIMTTKEEKSKAEAEVELLKANIQLRDKEINSLKYELHVVSEELDIRNQEKNMNLKAAEAANKQHLENVGRITKLEAECQRLRGLVRKKLPGPAALARMKLEAKIFSQDWNEPSLLRNSMKYPVASLSSKSHLTNDDLKQCHKESEFQGKRFLEMEEEIKTLKEALGARNTELQVSRSMYAKTMSRVKILEAQILAPNQQAKSSGSGVQIEGFSREVVNTPPSVTSISEDGIDEGSSTGSWGPLISDISQLWKDKSMDKSSKSSSANPLELMDDFLEMEKLACSSADSVLSTTGLDSSKCARDTASVDAIKNVNPTANQNSSPVKIELQSVHSRFSELLPRICTMVDRQTLEVDVKELLEDVKQALGPDALHLPSESQISKEACTRDPMKMIESEVSLADCHPNISTDIITNKELGAAVSQIHQFVLSLGREAAKSHGTSCSNRCLAEKALQDFTASVEKFRSNSSSLVNFVLELSSILTEAREIDSGISDYADHDEDPSSGDCIDKVPLLERKVIQDESSESGKTPYSPCELMLQDLDGTKLQLQETEQVLASLKSQMESSQRDHSLAEVQLKCMTESYKLLEARARDLEAEVKVLHDKAEKLENELLEEKHQHRGTLATVEDLQQKFKREFKCSVCSLSTAAESHFKTKQEREIAIAAEKLAECQETIYLLSRQLQALRSPSDTKGLQANEGNLVEDGTSLSR</sequence>
<feature type="coiled-coil region" evidence="3">
    <location>
        <begin position="268"/>
        <end position="341"/>
    </location>
</feature>
<evidence type="ECO:0000256" key="3">
    <source>
        <dbReference type="SAM" id="Coils"/>
    </source>
</evidence>
<evidence type="ECO:0000313" key="5">
    <source>
        <dbReference type="EMBL" id="OWM88931.1"/>
    </source>
</evidence>
<dbReference type="EMBL" id="MTKT01000785">
    <property type="protein sequence ID" value="OWM88931.1"/>
    <property type="molecule type" value="Genomic_DNA"/>
</dbReference>
<feature type="compositionally biased region" description="Basic and acidic residues" evidence="4">
    <location>
        <begin position="66"/>
        <end position="75"/>
    </location>
</feature>
<dbReference type="Gene3D" id="1.20.5.170">
    <property type="match status" value="1"/>
</dbReference>
<dbReference type="SUPFAM" id="SSF57997">
    <property type="entry name" value="Tropomyosin"/>
    <property type="match status" value="1"/>
</dbReference>
<proteinExistence type="inferred from homology"/>
<evidence type="ECO:0000313" key="6">
    <source>
        <dbReference type="Proteomes" id="UP000197138"/>
    </source>
</evidence>
<dbReference type="Pfam" id="PF05911">
    <property type="entry name" value="FPP"/>
    <property type="match status" value="2"/>
</dbReference>
<name>A0A218XWN8_PUNGR</name>
<accession>A0A218XWN8</accession>
<feature type="region of interest" description="Disordered" evidence="4">
    <location>
        <begin position="956"/>
        <end position="978"/>
    </location>
</feature>
<feature type="coiled-coil region" evidence="3">
    <location>
        <begin position="200"/>
        <end position="227"/>
    </location>
</feature>
<organism evidence="5 6">
    <name type="scientific">Punica granatum</name>
    <name type="common">Pomegranate</name>
    <dbReference type="NCBI Taxonomy" id="22663"/>
    <lineage>
        <taxon>Eukaryota</taxon>
        <taxon>Viridiplantae</taxon>
        <taxon>Streptophyta</taxon>
        <taxon>Embryophyta</taxon>
        <taxon>Tracheophyta</taxon>
        <taxon>Spermatophyta</taxon>
        <taxon>Magnoliopsida</taxon>
        <taxon>eudicotyledons</taxon>
        <taxon>Gunneridae</taxon>
        <taxon>Pentapetalae</taxon>
        <taxon>rosids</taxon>
        <taxon>malvids</taxon>
        <taxon>Myrtales</taxon>
        <taxon>Lythraceae</taxon>
        <taxon>Punica</taxon>
    </lineage>
</organism>
<gene>
    <name evidence="5" type="ORF">CDL15_Pgr020885</name>
</gene>
<evidence type="ECO:0000256" key="1">
    <source>
        <dbReference type="ARBA" id="ARBA00005921"/>
    </source>
</evidence>
<comment type="caution">
    <text evidence="5">The sequence shown here is derived from an EMBL/GenBank/DDBJ whole genome shotgun (WGS) entry which is preliminary data.</text>
</comment>
<keyword evidence="2 3" id="KW-0175">Coiled coil</keyword>
<feature type="coiled-coil region" evidence="3">
    <location>
        <begin position="811"/>
        <end position="887"/>
    </location>
</feature>
<evidence type="ECO:0008006" key="7">
    <source>
        <dbReference type="Google" id="ProtNLM"/>
    </source>
</evidence>
<dbReference type="PANTHER" id="PTHR31580">
    <property type="entry name" value="FILAMENT-LIKE PLANT PROTEIN 4"/>
    <property type="match status" value="1"/>
</dbReference>
<evidence type="ECO:0000256" key="2">
    <source>
        <dbReference type="ARBA" id="ARBA00023054"/>
    </source>
</evidence>
<dbReference type="PANTHER" id="PTHR31580:SF4">
    <property type="entry name" value="FILAMENT-LIKE PLANT PROTEIN 6"/>
    <property type="match status" value="1"/>
</dbReference>
<feature type="region of interest" description="Disordered" evidence="4">
    <location>
        <begin position="494"/>
        <end position="514"/>
    </location>
</feature>
<reference evidence="6" key="1">
    <citation type="journal article" date="2017" name="Plant J.">
        <title>The pomegranate (Punica granatum L.) genome and the genomics of punicalagin biosynthesis.</title>
        <authorList>
            <person name="Qin G."/>
            <person name="Xu C."/>
            <person name="Ming R."/>
            <person name="Tang H."/>
            <person name="Guyot R."/>
            <person name="Kramer E.M."/>
            <person name="Hu Y."/>
            <person name="Yi X."/>
            <person name="Qi Y."/>
            <person name="Xu X."/>
            <person name="Gao Z."/>
            <person name="Pan H."/>
            <person name="Jian J."/>
            <person name="Tian Y."/>
            <person name="Yue Z."/>
            <person name="Xu Y."/>
        </authorList>
    </citation>
    <scope>NUCLEOTIDE SEQUENCE [LARGE SCALE GENOMIC DNA]</scope>
    <source>
        <strain evidence="6">cv. Dabenzi</strain>
    </source>
</reference>
<comment type="similarity">
    <text evidence="1">Belongs to the FPP family.</text>
</comment>
<evidence type="ECO:0000256" key="4">
    <source>
        <dbReference type="SAM" id="MobiDB-lite"/>
    </source>
</evidence>
<feature type="compositionally biased region" description="Polar residues" evidence="4">
    <location>
        <begin position="956"/>
        <end position="966"/>
    </location>
</feature>
<dbReference type="AlphaFoldDB" id="A0A218XWN8"/>
<dbReference type="InterPro" id="IPR008587">
    <property type="entry name" value="FPP_plant"/>
</dbReference>
<feature type="region of interest" description="Disordered" evidence="4">
    <location>
        <begin position="66"/>
        <end position="85"/>
    </location>
</feature>
<feature type="coiled-coil region" evidence="3">
    <location>
        <begin position="116"/>
        <end position="150"/>
    </location>
</feature>